<evidence type="ECO:0000313" key="3">
    <source>
        <dbReference type="Proteomes" id="UP001219525"/>
    </source>
</evidence>
<feature type="region of interest" description="Disordered" evidence="1">
    <location>
        <begin position="113"/>
        <end position="132"/>
    </location>
</feature>
<gene>
    <name evidence="2" type="ORF">GGX14DRAFT_560848</name>
</gene>
<accession>A0AAD6YHZ8</accession>
<dbReference type="AlphaFoldDB" id="A0AAD6YHZ8"/>
<evidence type="ECO:0000313" key="2">
    <source>
        <dbReference type="EMBL" id="KAJ7218507.1"/>
    </source>
</evidence>
<proteinExistence type="predicted"/>
<dbReference type="EMBL" id="JARJCW010000012">
    <property type="protein sequence ID" value="KAJ7218507.1"/>
    <property type="molecule type" value="Genomic_DNA"/>
</dbReference>
<dbReference type="Proteomes" id="UP001219525">
    <property type="component" value="Unassembled WGS sequence"/>
</dbReference>
<comment type="caution">
    <text evidence="2">The sequence shown here is derived from an EMBL/GenBank/DDBJ whole genome shotgun (WGS) entry which is preliminary data.</text>
</comment>
<sequence length="132" mass="14193">MNCQFSFGPNRSYFCSAKSYSPGPDDASKSTQNQGVDTRENPAPQPLSAVPLRGKGTLPVHAHVPSSAATHRPRLRHEPISALAAGENTPAEGISGLTIPELARMLYERLHGHNDQAQVHESPPPSYLSEIS</sequence>
<name>A0AAD6YHZ8_9AGAR</name>
<keyword evidence="3" id="KW-1185">Reference proteome</keyword>
<feature type="region of interest" description="Disordered" evidence="1">
    <location>
        <begin position="16"/>
        <end position="94"/>
    </location>
</feature>
<evidence type="ECO:0000256" key="1">
    <source>
        <dbReference type="SAM" id="MobiDB-lite"/>
    </source>
</evidence>
<organism evidence="2 3">
    <name type="scientific">Mycena pura</name>
    <dbReference type="NCBI Taxonomy" id="153505"/>
    <lineage>
        <taxon>Eukaryota</taxon>
        <taxon>Fungi</taxon>
        <taxon>Dikarya</taxon>
        <taxon>Basidiomycota</taxon>
        <taxon>Agaricomycotina</taxon>
        <taxon>Agaricomycetes</taxon>
        <taxon>Agaricomycetidae</taxon>
        <taxon>Agaricales</taxon>
        <taxon>Marasmiineae</taxon>
        <taxon>Mycenaceae</taxon>
        <taxon>Mycena</taxon>
    </lineage>
</organism>
<protein>
    <submittedName>
        <fullName evidence="2">Uncharacterized protein</fullName>
    </submittedName>
</protein>
<reference evidence="2" key="1">
    <citation type="submission" date="2023-03" db="EMBL/GenBank/DDBJ databases">
        <title>Massive genome expansion in bonnet fungi (Mycena s.s.) driven by repeated elements and novel gene families across ecological guilds.</title>
        <authorList>
            <consortium name="Lawrence Berkeley National Laboratory"/>
            <person name="Harder C.B."/>
            <person name="Miyauchi S."/>
            <person name="Viragh M."/>
            <person name="Kuo A."/>
            <person name="Thoen E."/>
            <person name="Andreopoulos B."/>
            <person name="Lu D."/>
            <person name="Skrede I."/>
            <person name="Drula E."/>
            <person name="Henrissat B."/>
            <person name="Morin E."/>
            <person name="Kohler A."/>
            <person name="Barry K."/>
            <person name="LaButti K."/>
            <person name="Morin E."/>
            <person name="Salamov A."/>
            <person name="Lipzen A."/>
            <person name="Mereny Z."/>
            <person name="Hegedus B."/>
            <person name="Baldrian P."/>
            <person name="Stursova M."/>
            <person name="Weitz H."/>
            <person name="Taylor A."/>
            <person name="Grigoriev I.V."/>
            <person name="Nagy L.G."/>
            <person name="Martin F."/>
            <person name="Kauserud H."/>
        </authorList>
    </citation>
    <scope>NUCLEOTIDE SEQUENCE</scope>
    <source>
        <strain evidence="2">9144</strain>
    </source>
</reference>